<comment type="caution">
    <text evidence="3">The sequence shown here is derived from an EMBL/GenBank/DDBJ whole genome shotgun (WGS) entry which is preliminary data.</text>
</comment>
<evidence type="ECO:0000256" key="2">
    <source>
        <dbReference type="SAM" id="Phobius"/>
    </source>
</evidence>
<sequence length="229" mass="25506">MFFVITGAIGIVLPMLASSKNPQTERRFYWAGFLIAIASAFLIFYPPDAKTGIIFALLASFLMLSRAYMMTSYIKIRGKIYAFHVADSRPDPSPNNNPSNESRPEDDPAPDSYSGMATPGKVWTLLILGIAICSVNVVIYIVDQERLLLALVMAALLITLSAGFGYGDAIWGYPIARGQRIQFATISIITAGVFTVVYLGAYFAGKRWPRRNQQSMEYRAHPRHQQNWP</sequence>
<proteinExistence type="predicted"/>
<keyword evidence="4" id="KW-1185">Reference proteome</keyword>
<feature type="transmembrane region" description="Helical" evidence="2">
    <location>
        <begin position="122"/>
        <end position="142"/>
    </location>
</feature>
<feature type="transmembrane region" description="Helical" evidence="2">
    <location>
        <begin position="28"/>
        <end position="45"/>
    </location>
</feature>
<evidence type="ECO:0000256" key="1">
    <source>
        <dbReference type="SAM" id="MobiDB-lite"/>
    </source>
</evidence>
<keyword evidence="2" id="KW-0812">Transmembrane</keyword>
<gene>
    <name evidence="3" type="ORF">BKG61_19835</name>
</gene>
<reference evidence="3 4" key="1">
    <citation type="submission" date="2016-10" db="EMBL/GenBank/DDBJ databases">
        <title>Evaluation of Human, Animal and Environmental Mycobacterium chelonae Isolates by Core Genome Phylogenomic Analysis, Targeted Gene Comparison, and Anti-microbial Susceptibility Patterns: A Tale of Mistaken Identities.</title>
        <authorList>
            <person name="Fogelson S.B."/>
            <person name="Camus A.C."/>
            <person name="Lorenz W."/>
            <person name="Vasireddy R."/>
            <person name="Vasireddy S."/>
            <person name="Smith T."/>
            <person name="Brown-Elliott B.A."/>
            <person name="Wallace R.J.Jr."/>
            <person name="Hasan N.A."/>
            <person name="Reischl U."/>
            <person name="Sanchez S."/>
        </authorList>
    </citation>
    <scope>NUCLEOTIDE SEQUENCE [LARGE SCALE GENOMIC DNA]</scope>
    <source>
        <strain evidence="3 4">24999</strain>
    </source>
</reference>
<feature type="transmembrane region" description="Helical" evidence="2">
    <location>
        <begin position="181"/>
        <end position="204"/>
    </location>
</feature>
<feature type="transmembrane region" description="Helical" evidence="2">
    <location>
        <begin position="52"/>
        <end position="69"/>
    </location>
</feature>
<feature type="transmembrane region" description="Helical" evidence="2">
    <location>
        <begin position="147"/>
        <end position="166"/>
    </location>
</feature>
<keyword evidence="2" id="KW-0472">Membrane</keyword>
<dbReference type="Proteomes" id="UP000179636">
    <property type="component" value="Unassembled WGS sequence"/>
</dbReference>
<feature type="region of interest" description="Disordered" evidence="1">
    <location>
        <begin position="90"/>
        <end position="114"/>
    </location>
</feature>
<evidence type="ECO:0000313" key="3">
    <source>
        <dbReference type="EMBL" id="OHT95528.1"/>
    </source>
</evidence>
<evidence type="ECO:0000313" key="4">
    <source>
        <dbReference type="Proteomes" id="UP000179636"/>
    </source>
</evidence>
<dbReference type="EMBL" id="MLHV01000019">
    <property type="protein sequence ID" value="OHT95528.1"/>
    <property type="molecule type" value="Genomic_DNA"/>
</dbReference>
<organism evidence="3 4">
    <name type="scientific">Mycobacterium syngnathidarum</name>
    <dbReference type="NCBI Taxonomy" id="1908205"/>
    <lineage>
        <taxon>Bacteria</taxon>
        <taxon>Bacillati</taxon>
        <taxon>Actinomycetota</taxon>
        <taxon>Actinomycetes</taxon>
        <taxon>Mycobacteriales</taxon>
        <taxon>Mycobacteriaceae</taxon>
        <taxon>Mycobacterium</taxon>
    </lineage>
</organism>
<dbReference type="OrthoDB" id="4764216at2"/>
<protein>
    <submittedName>
        <fullName evidence="3">Uncharacterized protein</fullName>
    </submittedName>
</protein>
<dbReference type="AlphaFoldDB" id="A0A1S1K0S7"/>
<name>A0A1S1K0S7_9MYCO</name>
<accession>A0A1S1K0S7</accession>
<keyword evidence="2" id="KW-1133">Transmembrane helix</keyword>